<keyword evidence="3" id="KW-1185">Reference proteome</keyword>
<dbReference type="AlphaFoldDB" id="A0A8H6HFX0"/>
<accession>A0A8H6HFX0</accession>
<dbReference type="EMBL" id="JACGCI010000096">
    <property type="protein sequence ID" value="KAF6746084.1"/>
    <property type="molecule type" value="Genomic_DNA"/>
</dbReference>
<evidence type="ECO:0000313" key="2">
    <source>
        <dbReference type="EMBL" id="KAF6746084.1"/>
    </source>
</evidence>
<dbReference type="Proteomes" id="UP000521943">
    <property type="component" value="Unassembled WGS sequence"/>
</dbReference>
<comment type="caution">
    <text evidence="2">The sequence shown here is derived from an EMBL/GenBank/DDBJ whole genome shotgun (WGS) entry which is preliminary data.</text>
</comment>
<protein>
    <submittedName>
        <fullName evidence="2">Uncharacterized protein</fullName>
    </submittedName>
</protein>
<proteinExistence type="predicted"/>
<organism evidence="2 3">
    <name type="scientific">Ephemerocybe angulata</name>
    <dbReference type="NCBI Taxonomy" id="980116"/>
    <lineage>
        <taxon>Eukaryota</taxon>
        <taxon>Fungi</taxon>
        <taxon>Dikarya</taxon>
        <taxon>Basidiomycota</taxon>
        <taxon>Agaricomycotina</taxon>
        <taxon>Agaricomycetes</taxon>
        <taxon>Agaricomycetidae</taxon>
        <taxon>Agaricales</taxon>
        <taxon>Agaricineae</taxon>
        <taxon>Psathyrellaceae</taxon>
        <taxon>Ephemerocybe</taxon>
    </lineage>
</organism>
<sequence>MASNIFAGDLVLDSDKEEVALELTHWNFQAQMKALNNKLDAKSDEILALAKLNEALRNEVEVWRARSNELYERFQGPQNRIGHILHLVFSAIRSFDQISPLRQYKQDLTDASDLVEALSKLALQLKNAHLRSRQVLLSHLPIEGDEALSPVSGEKVVNDRNAGKRFVLDTEDVIISKMICASKSYSVRAHNCYEHAEQEASQNIRRTLEKIEAELQETYESLVPWTSH</sequence>
<name>A0A8H6HFX0_9AGAR</name>
<reference evidence="2 3" key="1">
    <citation type="submission" date="2020-07" db="EMBL/GenBank/DDBJ databases">
        <title>Comparative genomics of pyrophilous fungi reveals a link between fire events and developmental genes.</title>
        <authorList>
            <consortium name="DOE Joint Genome Institute"/>
            <person name="Steindorff A.S."/>
            <person name="Carver A."/>
            <person name="Calhoun S."/>
            <person name="Stillman K."/>
            <person name="Liu H."/>
            <person name="Lipzen A."/>
            <person name="Pangilinan J."/>
            <person name="Labutti K."/>
            <person name="Bruns T.D."/>
            <person name="Grigoriev I.V."/>
        </authorList>
    </citation>
    <scope>NUCLEOTIDE SEQUENCE [LARGE SCALE GENOMIC DNA]</scope>
    <source>
        <strain evidence="2 3">CBS 144469</strain>
    </source>
</reference>
<feature type="coiled-coil region" evidence="1">
    <location>
        <begin position="32"/>
        <end position="73"/>
    </location>
</feature>
<gene>
    <name evidence="2" type="ORF">DFP72DRAFT_1076669</name>
</gene>
<keyword evidence="1" id="KW-0175">Coiled coil</keyword>
<evidence type="ECO:0000313" key="3">
    <source>
        <dbReference type="Proteomes" id="UP000521943"/>
    </source>
</evidence>
<evidence type="ECO:0000256" key="1">
    <source>
        <dbReference type="SAM" id="Coils"/>
    </source>
</evidence>